<organism evidence="7">
    <name type="scientific">marine sediment metagenome</name>
    <dbReference type="NCBI Taxonomy" id="412755"/>
    <lineage>
        <taxon>unclassified sequences</taxon>
        <taxon>metagenomes</taxon>
        <taxon>ecological metagenomes</taxon>
    </lineage>
</organism>
<evidence type="ECO:0000256" key="3">
    <source>
        <dbReference type="ARBA" id="ARBA00022692"/>
    </source>
</evidence>
<evidence type="ECO:0000256" key="2">
    <source>
        <dbReference type="ARBA" id="ARBA00022475"/>
    </source>
</evidence>
<evidence type="ECO:0000256" key="1">
    <source>
        <dbReference type="ARBA" id="ARBA00004651"/>
    </source>
</evidence>
<feature type="non-terminal residue" evidence="7">
    <location>
        <position position="225"/>
    </location>
</feature>
<feature type="transmembrane region" description="Helical" evidence="6">
    <location>
        <begin position="7"/>
        <end position="26"/>
    </location>
</feature>
<proteinExistence type="predicted"/>
<dbReference type="InterPro" id="IPR001851">
    <property type="entry name" value="ABC_transp_permease"/>
</dbReference>
<dbReference type="PANTHER" id="PTHR30482">
    <property type="entry name" value="HIGH-AFFINITY BRANCHED-CHAIN AMINO ACID TRANSPORT SYSTEM PERMEASE"/>
    <property type="match status" value="1"/>
</dbReference>
<comment type="caution">
    <text evidence="7">The sequence shown here is derived from an EMBL/GenBank/DDBJ whole genome shotgun (WGS) entry which is preliminary data.</text>
</comment>
<dbReference type="CDD" id="cd06581">
    <property type="entry name" value="TM_PBP1_LivM_like"/>
    <property type="match status" value="1"/>
</dbReference>
<keyword evidence="3 6" id="KW-0812">Transmembrane</keyword>
<keyword evidence="5 6" id="KW-0472">Membrane</keyword>
<dbReference type="InterPro" id="IPR043428">
    <property type="entry name" value="LivM-like"/>
</dbReference>
<dbReference type="AlphaFoldDB" id="X1UVD8"/>
<comment type="subcellular location">
    <subcellularLocation>
        <location evidence="1">Cell membrane</location>
        <topology evidence="1">Multi-pass membrane protein</topology>
    </subcellularLocation>
</comment>
<evidence type="ECO:0000256" key="4">
    <source>
        <dbReference type="ARBA" id="ARBA00022989"/>
    </source>
</evidence>
<feature type="transmembrane region" description="Helical" evidence="6">
    <location>
        <begin position="64"/>
        <end position="83"/>
    </location>
</feature>
<dbReference type="GO" id="GO:0005886">
    <property type="term" value="C:plasma membrane"/>
    <property type="evidence" value="ECO:0007669"/>
    <property type="project" value="UniProtKB-SubCell"/>
</dbReference>
<evidence type="ECO:0000313" key="7">
    <source>
        <dbReference type="EMBL" id="GAJ03851.1"/>
    </source>
</evidence>
<keyword evidence="2" id="KW-1003">Cell membrane</keyword>
<evidence type="ECO:0008006" key="8">
    <source>
        <dbReference type="Google" id="ProtNLM"/>
    </source>
</evidence>
<evidence type="ECO:0000256" key="5">
    <source>
        <dbReference type="ARBA" id="ARBA00023136"/>
    </source>
</evidence>
<accession>X1UVD8</accession>
<name>X1UVD8_9ZZZZ</name>
<gene>
    <name evidence="7" type="ORF">S12H4_48356</name>
</gene>
<feature type="transmembrane region" description="Helical" evidence="6">
    <location>
        <begin position="161"/>
        <end position="179"/>
    </location>
</feature>
<feature type="transmembrane region" description="Helical" evidence="6">
    <location>
        <begin position="89"/>
        <end position="108"/>
    </location>
</feature>
<dbReference type="EMBL" id="BARW01030212">
    <property type="protein sequence ID" value="GAJ03851.1"/>
    <property type="molecule type" value="Genomic_DNA"/>
</dbReference>
<dbReference type="GO" id="GO:0015658">
    <property type="term" value="F:branched-chain amino acid transmembrane transporter activity"/>
    <property type="evidence" value="ECO:0007669"/>
    <property type="project" value="InterPro"/>
</dbReference>
<feature type="transmembrane region" description="Helical" evidence="6">
    <location>
        <begin position="32"/>
        <end position="52"/>
    </location>
</feature>
<reference evidence="7" key="1">
    <citation type="journal article" date="2014" name="Front. Microbiol.">
        <title>High frequency of phylogenetically diverse reductive dehalogenase-homologous genes in deep subseafloor sedimentary metagenomes.</title>
        <authorList>
            <person name="Kawai M."/>
            <person name="Futagami T."/>
            <person name="Toyoda A."/>
            <person name="Takaki Y."/>
            <person name="Nishi S."/>
            <person name="Hori S."/>
            <person name="Arai W."/>
            <person name="Tsubouchi T."/>
            <person name="Morono Y."/>
            <person name="Uchiyama I."/>
            <person name="Ito T."/>
            <person name="Fujiyama A."/>
            <person name="Inagaki F."/>
            <person name="Takami H."/>
        </authorList>
    </citation>
    <scope>NUCLEOTIDE SEQUENCE</scope>
    <source>
        <strain evidence="7">Expedition CK06-06</strain>
    </source>
</reference>
<sequence length="225" mass="25209">MKKKSYPYKIFYIVFLLIILFLLPTFLKNPYFLDIAITVLLYAFLGNAWNIVGGYCGQASLGHAAYYGIGAYISTILFLKFGISPWIGMIAGAVFAGVLAIISGYPSLRMKGPYFVFFTIGFAETIRVLFLTWKWVEGSRGIIIPFQNNPVNFIFFSKIPYYYIILIFLIIGMFITYSISKSKIGKYSVAIREDETMAKALGIDTALYKSYTFAISASLMAIGGT</sequence>
<dbReference type="Pfam" id="PF02653">
    <property type="entry name" value="BPD_transp_2"/>
    <property type="match status" value="1"/>
</dbReference>
<dbReference type="PANTHER" id="PTHR30482:SF10">
    <property type="entry name" value="HIGH-AFFINITY BRANCHED-CHAIN AMINO ACID TRANSPORT PROTEIN BRAE"/>
    <property type="match status" value="1"/>
</dbReference>
<keyword evidence="4 6" id="KW-1133">Transmembrane helix</keyword>
<evidence type="ECO:0000256" key="6">
    <source>
        <dbReference type="SAM" id="Phobius"/>
    </source>
</evidence>
<protein>
    <recommendedName>
        <fullName evidence="8">Branched-chain amino acid ABC transporter permease</fullName>
    </recommendedName>
</protein>
<feature type="transmembrane region" description="Helical" evidence="6">
    <location>
        <begin position="115"/>
        <end position="136"/>
    </location>
</feature>